<dbReference type="GO" id="GO:0005524">
    <property type="term" value="F:ATP binding"/>
    <property type="evidence" value="ECO:0007669"/>
    <property type="project" value="UniProtKB-UniRule"/>
</dbReference>
<dbReference type="Pfam" id="PF00225">
    <property type="entry name" value="Kinesin"/>
    <property type="match status" value="1"/>
</dbReference>
<dbReference type="CDD" id="cd01374">
    <property type="entry name" value="KISc_CENP_E"/>
    <property type="match status" value="1"/>
</dbReference>
<evidence type="ECO:0000256" key="8">
    <source>
        <dbReference type="SAM" id="Coils"/>
    </source>
</evidence>
<keyword evidence="10" id="KW-0732">Signal</keyword>
<evidence type="ECO:0000313" key="13">
    <source>
        <dbReference type="Proteomes" id="UP000015105"/>
    </source>
</evidence>
<dbReference type="GO" id="GO:0005874">
    <property type="term" value="C:microtubule"/>
    <property type="evidence" value="ECO:0007669"/>
    <property type="project" value="UniProtKB-KW"/>
</dbReference>
<feature type="chain" id="PRO_5019256469" description="Kinesin motor domain-containing protein" evidence="10">
    <location>
        <begin position="23"/>
        <end position="521"/>
    </location>
</feature>
<dbReference type="InterPro" id="IPR001752">
    <property type="entry name" value="Kinesin_motor_dom"/>
</dbReference>
<evidence type="ECO:0000313" key="12">
    <source>
        <dbReference type="EnsemblPlants" id="AET7Gv20662200.30"/>
    </source>
</evidence>
<evidence type="ECO:0000256" key="10">
    <source>
        <dbReference type="SAM" id="SignalP"/>
    </source>
</evidence>
<dbReference type="GO" id="GO:0007018">
    <property type="term" value="P:microtubule-based movement"/>
    <property type="evidence" value="ECO:0007669"/>
    <property type="project" value="InterPro"/>
</dbReference>
<organism evidence="12 13">
    <name type="scientific">Aegilops tauschii subsp. strangulata</name>
    <name type="common">Goatgrass</name>
    <dbReference type="NCBI Taxonomy" id="200361"/>
    <lineage>
        <taxon>Eukaryota</taxon>
        <taxon>Viridiplantae</taxon>
        <taxon>Streptophyta</taxon>
        <taxon>Embryophyta</taxon>
        <taxon>Tracheophyta</taxon>
        <taxon>Spermatophyta</taxon>
        <taxon>Magnoliopsida</taxon>
        <taxon>Liliopsida</taxon>
        <taxon>Poales</taxon>
        <taxon>Poaceae</taxon>
        <taxon>BOP clade</taxon>
        <taxon>Pooideae</taxon>
        <taxon>Triticodae</taxon>
        <taxon>Triticeae</taxon>
        <taxon>Triticinae</taxon>
        <taxon>Aegilops</taxon>
    </lineage>
</organism>
<dbReference type="PROSITE" id="PS50067">
    <property type="entry name" value="KINESIN_MOTOR_2"/>
    <property type="match status" value="1"/>
</dbReference>
<evidence type="ECO:0000256" key="9">
    <source>
        <dbReference type="SAM" id="MobiDB-lite"/>
    </source>
</evidence>
<dbReference type="Gene3D" id="3.40.850.10">
    <property type="entry name" value="Kinesin motor domain"/>
    <property type="match status" value="1"/>
</dbReference>
<dbReference type="PANTHER" id="PTHR47968:SF40">
    <property type="entry name" value="KINESIN-LIKE PROTEIN KIN-7H"/>
    <property type="match status" value="1"/>
</dbReference>
<keyword evidence="2" id="KW-0493">Microtubule</keyword>
<keyword evidence="4 7" id="KW-0067">ATP-binding</keyword>
<evidence type="ECO:0000256" key="1">
    <source>
        <dbReference type="ARBA" id="ARBA00007310"/>
    </source>
</evidence>
<evidence type="ECO:0000256" key="7">
    <source>
        <dbReference type="PROSITE-ProRule" id="PRU00283"/>
    </source>
</evidence>
<proteinExistence type="inferred from homology"/>
<feature type="binding site" evidence="7">
    <location>
        <begin position="70"/>
        <end position="77"/>
    </location>
    <ligand>
        <name>ATP</name>
        <dbReference type="ChEBI" id="CHEBI:30616"/>
    </ligand>
</feature>
<evidence type="ECO:0000256" key="3">
    <source>
        <dbReference type="ARBA" id="ARBA00022741"/>
    </source>
</evidence>
<feature type="region of interest" description="Disordered" evidence="9">
    <location>
        <begin position="390"/>
        <end position="448"/>
    </location>
</feature>
<feature type="domain" description="Kinesin motor" evidence="11">
    <location>
        <begin position="1"/>
        <end position="306"/>
    </location>
</feature>
<dbReference type="PANTHER" id="PTHR47968">
    <property type="entry name" value="CENTROMERE PROTEIN E"/>
    <property type="match status" value="1"/>
</dbReference>
<feature type="coiled-coil region" evidence="8">
    <location>
        <begin position="315"/>
        <end position="385"/>
    </location>
</feature>
<dbReference type="EnsemblPlants" id="AET7Gv20662200.30">
    <property type="protein sequence ID" value="AET7Gv20662200.30"/>
    <property type="gene ID" value="AET7Gv20662200"/>
</dbReference>
<dbReference type="InterPro" id="IPR027417">
    <property type="entry name" value="P-loop_NTPase"/>
</dbReference>
<evidence type="ECO:0000256" key="4">
    <source>
        <dbReference type="ARBA" id="ARBA00022840"/>
    </source>
</evidence>
<evidence type="ECO:0000259" key="11">
    <source>
        <dbReference type="PROSITE" id="PS50067"/>
    </source>
</evidence>
<keyword evidence="5 8" id="KW-0175">Coiled coil</keyword>
<evidence type="ECO:0000256" key="6">
    <source>
        <dbReference type="ARBA" id="ARBA00023175"/>
    </source>
</evidence>
<dbReference type="Proteomes" id="UP000015105">
    <property type="component" value="Chromosome 7D"/>
</dbReference>
<dbReference type="GO" id="GO:0008017">
    <property type="term" value="F:microtubule binding"/>
    <property type="evidence" value="ECO:0007669"/>
    <property type="project" value="InterPro"/>
</dbReference>
<dbReference type="SUPFAM" id="SSF52540">
    <property type="entry name" value="P-loop containing nucleoside triphosphate hydrolases"/>
    <property type="match status" value="1"/>
</dbReference>
<evidence type="ECO:0000256" key="2">
    <source>
        <dbReference type="ARBA" id="ARBA00022701"/>
    </source>
</evidence>
<comment type="similarity">
    <text evidence="1">Belongs to the TRAFAC class myosin-kinesin ATPase superfamily. Kinesin family. KIN-7 subfamily.</text>
</comment>
<dbReference type="FunFam" id="3.40.850.10:FF:000016">
    <property type="entry name" value="Kinesin-like protein"/>
    <property type="match status" value="1"/>
</dbReference>
<dbReference type="InterPro" id="IPR036961">
    <property type="entry name" value="Kinesin_motor_dom_sf"/>
</dbReference>
<name>A0A453RQI6_AEGTS</name>
<reference evidence="12" key="4">
    <citation type="submission" date="2019-03" db="UniProtKB">
        <authorList>
            <consortium name="EnsemblPlants"/>
        </authorList>
    </citation>
    <scope>IDENTIFICATION</scope>
</reference>
<dbReference type="InterPro" id="IPR027640">
    <property type="entry name" value="Kinesin-like_fam"/>
</dbReference>
<reference evidence="13" key="1">
    <citation type="journal article" date="2014" name="Science">
        <title>Ancient hybridizations among the ancestral genomes of bread wheat.</title>
        <authorList>
            <consortium name="International Wheat Genome Sequencing Consortium,"/>
            <person name="Marcussen T."/>
            <person name="Sandve S.R."/>
            <person name="Heier L."/>
            <person name="Spannagl M."/>
            <person name="Pfeifer M."/>
            <person name="Jakobsen K.S."/>
            <person name="Wulff B.B."/>
            <person name="Steuernagel B."/>
            <person name="Mayer K.F."/>
            <person name="Olsen O.A."/>
        </authorList>
    </citation>
    <scope>NUCLEOTIDE SEQUENCE [LARGE SCALE GENOMIC DNA]</scope>
    <source>
        <strain evidence="13">cv. AL8/78</strain>
    </source>
</reference>
<keyword evidence="3 7" id="KW-0547">Nucleotide-binding</keyword>
<keyword evidence="13" id="KW-1185">Reference proteome</keyword>
<dbReference type="SMART" id="SM00129">
    <property type="entry name" value="KISc"/>
    <property type="match status" value="1"/>
</dbReference>
<dbReference type="AlphaFoldDB" id="A0A453RQI6"/>
<feature type="compositionally biased region" description="Basic and acidic residues" evidence="9">
    <location>
        <begin position="390"/>
        <end position="401"/>
    </location>
</feature>
<accession>A0A453RQI6</accession>
<dbReference type="GO" id="GO:0003777">
    <property type="term" value="F:microtubule motor activity"/>
    <property type="evidence" value="ECO:0007669"/>
    <property type="project" value="InterPro"/>
</dbReference>
<feature type="signal peptide" evidence="10">
    <location>
        <begin position="1"/>
        <end position="22"/>
    </location>
</feature>
<reference evidence="12" key="5">
    <citation type="journal article" date="2021" name="G3 (Bethesda)">
        <title>Aegilops tauschii genome assembly Aet v5.0 features greater sequence contiguity and improved annotation.</title>
        <authorList>
            <person name="Wang L."/>
            <person name="Zhu T."/>
            <person name="Rodriguez J.C."/>
            <person name="Deal K.R."/>
            <person name="Dubcovsky J."/>
            <person name="McGuire P.E."/>
            <person name="Lux T."/>
            <person name="Spannagl M."/>
            <person name="Mayer K.F.X."/>
            <person name="Baldrich P."/>
            <person name="Meyers B.C."/>
            <person name="Huo N."/>
            <person name="Gu Y.Q."/>
            <person name="Zhou H."/>
            <person name="Devos K.M."/>
            <person name="Bennetzen J.L."/>
            <person name="Unver T."/>
            <person name="Budak H."/>
            <person name="Gulick P.J."/>
            <person name="Galiba G."/>
            <person name="Kalapos B."/>
            <person name="Nelson D.R."/>
            <person name="Li P."/>
            <person name="You F.M."/>
            <person name="Luo M.C."/>
            <person name="Dvorak J."/>
        </authorList>
    </citation>
    <scope>NUCLEOTIDE SEQUENCE [LARGE SCALE GENOMIC DNA]</scope>
    <source>
        <strain evidence="12">cv. AL8/78</strain>
    </source>
</reference>
<protein>
    <recommendedName>
        <fullName evidence="11">Kinesin motor domain-containing protein</fullName>
    </recommendedName>
</protein>
<reference evidence="13" key="2">
    <citation type="journal article" date="2017" name="Nat. Plants">
        <title>The Aegilops tauschii genome reveals multiple impacts of transposons.</title>
        <authorList>
            <person name="Zhao G."/>
            <person name="Zou C."/>
            <person name="Li K."/>
            <person name="Wang K."/>
            <person name="Li T."/>
            <person name="Gao L."/>
            <person name="Zhang X."/>
            <person name="Wang H."/>
            <person name="Yang Z."/>
            <person name="Liu X."/>
            <person name="Jiang W."/>
            <person name="Mao L."/>
            <person name="Kong X."/>
            <person name="Jiao Y."/>
            <person name="Jia J."/>
        </authorList>
    </citation>
    <scope>NUCLEOTIDE SEQUENCE [LARGE SCALE GENOMIC DNA]</scope>
    <source>
        <strain evidence="13">cv. AL8/78</strain>
    </source>
</reference>
<dbReference type="Gramene" id="AET7Gv20662200.30">
    <property type="protein sequence ID" value="AET7Gv20662200.30"/>
    <property type="gene ID" value="AET7Gv20662200"/>
</dbReference>
<keyword evidence="6 7" id="KW-0505">Motor protein</keyword>
<dbReference type="PRINTS" id="PR00380">
    <property type="entry name" value="KINESINHEAVY"/>
</dbReference>
<reference evidence="12" key="3">
    <citation type="journal article" date="2017" name="Nature">
        <title>Genome sequence of the progenitor of the wheat D genome Aegilops tauschii.</title>
        <authorList>
            <person name="Luo M.C."/>
            <person name="Gu Y.Q."/>
            <person name="Puiu D."/>
            <person name="Wang H."/>
            <person name="Twardziok S.O."/>
            <person name="Deal K.R."/>
            <person name="Huo N."/>
            <person name="Zhu T."/>
            <person name="Wang L."/>
            <person name="Wang Y."/>
            <person name="McGuire P.E."/>
            <person name="Liu S."/>
            <person name="Long H."/>
            <person name="Ramasamy R.K."/>
            <person name="Rodriguez J.C."/>
            <person name="Van S.L."/>
            <person name="Yuan L."/>
            <person name="Wang Z."/>
            <person name="Xia Z."/>
            <person name="Xiao L."/>
            <person name="Anderson O.D."/>
            <person name="Ouyang S."/>
            <person name="Liang Y."/>
            <person name="Zimin A.V."/>
            <person name="Pertea G."/>
            <person name="Qi P."/>
            <person name="Bennetzen J.L."/>
            <person name="Dai X."/>
            <person name="Dawson M.W."/>
            <person name="Muller H.G."/>
            <person name="Kugler K."/>
            <person name="Rivarola-Duarte L."/>
            <person name="Spannagl M."/>
            <person name="Mayer K.F.X."/>
            <person name="Lu F.H."/>
            <person name="Bevan M.W."/>
            <person name="Leroy P."/>
            <person name="Li P."/>
            <person name="You F.M."/>
            <person name="Sun Q."/>
            <person name="Liu Z."/>
            <person name="Lyons E."/>
            <person name="Wicker T."/>
            <person name="Salzberg S.L."/>
            <person name="Devos K.M."/>
            <person name="Dvorak J."/>
        </authorList>
    </citation>
    <scope>NUCLEOTIDE SEQUENCE [LARGE SCALE GENOMIC DNA]</scope>
    <source>
        <strain evidence="12">cv. AL8/78</strain>
    </source>
</reference>
<sequence length="521" mass="58584">KDVWRCWRQLLVLMLGFHSAVDFSVCSAFLSFSDRVFGPNCSTRQVYEEGAKEVALSVVNGINSSIFAYGQTSSGKTYTMTGITEYSVMDIYDYIEKHPEREFMLKFSAIEIYNEAVRDLLSHDTTPLRLLDDPEKGTTVEKLTEETLRDKDHLRDLLGMCEAQRQIGETALNEASSRSHQILRLTIESSVKQYLGKGKSSTLVSCVNFVDLAGSERASQTASAGMRLKEGSHINRSLLTLGKVVRQLSKGRNGHIPYRDSKLTRILQSSLGGNARTAIVCTMSPAHTHIEQSRNTLLFATCAKEVVTNAQVNVVMSDKALLKHLQRELARLENELKLPESASCTSHVEALREKDAQIKKLEKQLRELIEEKDTVQSQLNCLLKSDADDHANDRADVRSRSSESLARNASEEALSVSDTYGDLPQQTRVRKPISPWHPPSNYSSDGTESYNMKEVAFRSASEVSEEHCREVQCIEVHEHRRSTSEEFNVLLHEGTKLHIPEVEDISRDAFPQLCQTVPMRF</sequence>
<evidence type="ECO:0000256" key="5">
    <source>
        <dbReference type="ARBA" id="ARBA00023054"/>
    </source>
</evidence>